<keyword evidence="2" id="KW-0812">Transmembrane</keyword>
<feature type="compositionally biased region" description="Polar residues" evidence="1">
    <location>
        <begin position="237"/>
        <end position="255"/>
    </location>
</feature>
<evidence type="ECO:0000256" key="1">
    <source>
        <dbReference type="SAM" id="MobiDB-lite"/>
    </source>
</evidence>
<feature type="region of interest" description="Disordered" evidence="1">
    <location>
        <begin position="313"/>
        <end position="334"/>
    </location>
</feature>
<name>A0A1H3H3Y6_9EURY</name>
<proteinExistence type="predicted"/>
<dbReference type="RefSeq" id="WP_089767256.1">
    <property type="nucleotide sequence ID" value="NZ_FNPB01000006.1"/>
</dbReference>
<keyword evidence="4" id="KW-1185">Reference proteome</keyword>
<dbReference type="Proteomes" id="UP000199170">
    <property type="component" value="Unassembled WGS sequence"/>
</dbReference>
<reference evidence="4" key="1">
    <citation type="submission" date="2016-10" db="EMBL/GenBank/DDBJ databases">
        <authorList>
            <person name="Varghese N."/>
            <person name="Submissions S."/>
        </authorList>
    </citation>
    <scope>NUCLEOTIDE SEQUENCE [LARGE SCALE GENOMIC DNA]</scope>
    <source>
        <strain evidence="4">CGMCC 1.10118</strain>
    </source>
</reference>
<dbReference type="EMBL" id="FNPB01000006">
    <property type="protein sequence ID" value="SDY10222.1"/>
    <property type="molecule type" value="Genomic_DNA"/>
</dbReference>
<sequence length="334" mass="34867">MTERFEISRRKALAALGTIGVASAGAGLGTSALFSDQETFEDNTITAGTLDMTVTATQVANSSDAPGEIYYDNLGLQSTIGASPGDGDGIRLEADDVKPGDWVVYCFEIDVEDNPGYVTIHADNLLESGGANPEPEQEAEGDSGNSADLGEALLVTHWGTFNGTDPAYDGNGTVTNAGDVANNMLTDLENLDSTTNNAGGVAVGAYGAPTDLDGNATVGSDSVHYTNLREFVETYDTDPTSAPFNNTNQPPNSSGVLIRSDDANSTNNPDAPQLVGGANTTGPGTFTYYMLVELPFDVGNEVQGDSVQFDLGWSTEQTRNNDDPRSGISFNNSS</sequence>
<keyword evidence="2" id="KW-1133">Transmembrane helix</keyword>
<keyword evidence="2" id="KW-0472">Membrane</keyword>
<dbReference type="InterPro" id="IPR023833">
    <property type="entry name" value="Signal_pept_SipW-depend-type"/>
</dbReference>
<dbReference type="OrthoDB" id="137379at2157"/>
<protein>
    <submittedName>
        <fullName evidence="3">SipW-cognate class signal peptide</fullName>
    </submittedName>
</protein>
<organism evidence="3 4">
    <name type="scientific">Halobellus clavatus</name>
    <dbReference type="NCBI Taxonomy" id="660517"/>
    <lineage>
        <taxon>Archaea</taxon>
        <taxon>Methanobacteriati</taxon>
        <taxon>Methanobacteriota</taxon>
        <taxon>Stenosarchaea group</taxon>
        <taxon>Halobacteria</taxon>
        <taxon>Halobacteriales</taxon>
        <taxon>Haloferacaceae</taxon>
        <taxon>Halobellus</taxon>
    </lineage>
</organism>
<feature type="region of interest" description="Disordered" evidence="1">
    <location>
        <begin position="236"/>
        <end position="277"/>
    </location>
</feature>
<dbReference type="InterPro" id="IPR006311">
    <property type="entry name" value="TAT_signal"/>
</dbReference>
<feature type="region of interest" description="Disordered" evidence="1">
    <location>
        <begin position="126"/>
        <end position="147"/>
    </location>
</feature>
<feature type="transmembrane region" description="Helical" evidence="2">
    <location>
        <begin position="12"/>
        <end position="34"/>
    </location>
</feature>
<gene>
    <name evidence="3" type="ORF">SAMN04487946_106153</name>
</gene>
<evidence type="ECO:0000256" key="2">
    <source>
        <dbReference type="SAM" id="Phobius"/>
    </source>
</evidence>
<dbReference type="NCBIfam" id="TIGR04088">
    <property type="entry name" value="cognate_SipW"/>
    <property type="match status" value="1"/>
</dbReference>
<dbReference type="AlphaFoldDB" id="A0A1H3H3Y6"/>
<dbReference type="PROSITE" id="PS51318">
    <property type="entry name" value="TAT"/>
    <property type="match status" value="1"/>
</dbReference>
<evidence type="ECO:0000313" key="4">
    <source>
        <dbReference type="Proteomes" id="UP000199170"/>
    </source>
</evidence>
<accession>A0A1H3H3Y6</accession>
<evidence type="ECO:0000313" key="3">
    <source>
        <dbReference type="EMBL" id="SDY10222.1"/>
    </source>
</evidence>